<sequence>MKLVGFDEAAAKANGLEIVTLPDGAQAAVPAAKAAAARAGTYRPTKGVLPAKSASTDYAEITGDCGTSWVDLTPTGYAWAVLTSGVRLHPEAGSPWDVHWTIEIKDRGGRSAPYFDEYDGFTGSFSWTMYGVDVHLTVGPATAQVTYGSFIITSDAWVCYSYGPKTSTNIY</sequence>
<dbReference type="OrthoDB" id="3296020at2"/>
<dbReference type="KEGG" id="daur:Daura_31735"/>
<protein>
    <submittedName>
        <fullName evidence="1">Uncharacterized protein</fullName>
    </submittedName>
</protein>
<gene>
    <name evidence="1" type="ORF">Daura_31735</name>
</gene>
<evidence type="ECO:0000313" key="1">
    <source>
        <dbReference type="EMBL" id="UWZ51313.1"/>
    </source>
</evidence>
<reference evidence="1" key="1">
    <citation type="submission" date="2021-04" db="EMBL/GenBank/DDBJ databases">
        <title>Dactylosporangium aurantiacum NRRL B-8018 full assembly.</title>
        <authorList>
            <person name="Hartkoorn R.C."/>
            <person name="Beaudoing E."/>
            <person name="Hot D."/>
        </authorList>
    </citation>
    <scope>NUCLEOTIDE SEQUENCE</scope>
    <source>
        <strain evidence="1">NRRL B-8018</strain>
    </source>
</reference>
<keyword evidence="2" id="KW-1185">Reference proteome</keyword>
<dbReference type="EMBL" id="CP073767">
    <property type="protein sequence ID" value="UWZ51313.1"/>
    <property type="molecule type" value="Genomic_DNA"/>
</dbReference>
<accession>A0A9Q9IDR3</accession>
<dbReference type="AlphaFoldDB" id="A0A9Q9IDR3"/>
<organism evidence="1 2">
    <name type="scientific">Dactylosporangium aurantiacum</name>
    <dbReference type="NCBI Taxonomy" id="35754"/>
    <lineage>
        <taxon>Bacteria</taxon>
        <taxon>Bacillati</taxon>
        <taxon>Actinomycetota</taxon>
        <taxon>Actinomycetes</taxon>
        <taxon>Micromonosporales</taxon>
        <taxon>Micromonosporaceae</taxon>
        <taxon>Dactylosporangium</taxon>
    </lineage>
</organism>
<dbReference type="RefSeq" id="WP_033364707.1">
    <property type="nucleotide sequence ID" value="NZ_CP073767.1"/>
</dbReference>
<evidence type="ECO:0000313" key="2">
    <source>
        <dbReference type="Proteomes" id="UP001058003"/>
    </source>
</evidence>
<dbReference type="Proteomes" id="UP001058003">
    <property type="component" value="Chromosome"/>
</dbReference>
<name>A0A9Q9IDR3_9ACTN</name>
<proteinExistence type="predicted"/>